<feature type="region of interest" description="Disordered" evidence="1">
    <location>
        <begin position="1"/>
        <end position="21"/>
    </location>
</feature>
<evidence type="ECO:0000256" key="1">
    <source>
        <dbReference type="SAM" id="MobiDB-lite"/>
    </source>
</evidence>
<name>A0A2K3MBL9_TRIPR</name>
<evidence type="ECO:0000313" key="2">
    <source>
        <dbReference type="EMBL" id="PNX88176.1"/>
    </source>
</evidence>
<reference evidence="2 3" key="2">
    <citation type="journal article" date="2017" name="Front. Plant Sci.">
        <title>Gene Classification and Mining of Molecular Markers Useful in Red Clover (Trifolium pratense) Breeding.</title>
        <authorList>
            <person name="Istvanek J."/>
            <person name="Dluhosova J."/>
            <person name="Dluhos P."/>
            <person name="Patkova L."/>
            <person name="Nedelnik J."/>
            <person name="Repkova J."/>
        </authorList>
    </citation>
    <scope>NUCLEOTIDE SEQUENCE [LARGE SCALE GENOMIC DNA]</scope>
    <source>
        <strain evidence="3">cv. Tatra</strain>
        <tissue evidence="2">Young leaves</tissue>
    </source>
</reference>
<accession>A0A2K3MBL9</accession>
<proteinExistence type="predicted"/>
<organism evidence="2 3">
    <name type="scientific">Trifolium pratense</name>
    <name type="common">Red clover</name>
    <dbReference type="NCBI Taxonomy" id="57577"/>
    <lineage>
        <taxon>Eukaryota</taxon>
        <taxon>Viridiplantae</taxon>
        <taxon>Streptophyta</taxon>
        <taxon>Embryophyta</taxon>
        <taxon>Tracheophyta</taxon>
        <taxon>Spermatophyta</taxon>
        <taxon>Magnoliopsida</taxon>
        <taxon>eudicotyledons</taxon>
        <taxon>Gunneridae</taxon>
        <taxon>Pentapetalae</taxon>
        <taxon>rosids</taxon>
        <taxon>fabids</taxon>
        <taxon>Fabales</taxon>
        <taxon>Fabaceae</taxon>
        <taxon>Papilionoideae</taxon>
        <taxon>50 kb inversion clade</taxon>
        <taxon>NPAAA clade</taxon>
        <taxon>Hologalegina</taxon>
        <taxon>IRL clade</taxon>
        <taxon>Trifolieae</taxon>
        <taxon>Trifolium</taxon>
    </lineage>
</organism>
<feature type="compositionally biased region" description="Polar residues" evidence="1">
    <location>
        <begin position="1"/>
        <end position="11"/>
    </location>
</feature>
<feature type="non-terminal residue" evidence="2">
    <location>
        <position position="1"/>
    </location>
</feature>
<dbReference type="AlphaFoldDB" id="A0A2K3MBL9"/>
<evidence type="ECO:0000313" key="3">
    <source>
        <dbReference type="Proteomes" id="UP000236291"/>
    </source>
</evidence>
<protein>
    <submittedName>
        <fullName evidence="2">Uncharacterized protein</fullName>
    </submittedName>
</protein>
<dbReference type="Proteomes" id="UP000236291">
    <property type="component" value="Unassembled WGS sequence"/>
</dbReference>
<dbReference type="EMBL" id="ASHM01055831">
    <property type="protein sequence ID" value="PNX88176.1"/>
    <property type="molecule type" value="Genomic_DNA"/>
</dbReference>
<sequence>GLEQQSQSPVDHSTRGLDRGGGAYTDVALLALTGKPVAAADGG</sequence>
<comment type="caution">
    <text evidence="2">The sequence shown here is derived from an EMBL/GenBank/DDBJ whole genome shotgun (WGS) entry which is preliminary data.</text>
</comment>
<reference evidence="2 3" key="1">
    <citation type="journal article" date="2014" name="Am. J. Bot.">
        <title>Genome assembly and annotation for red clover (Trifolium pratense; Fabaceae).</title>
        <authorList>
            <person name="Istvanek J."/>
            <person name="Jaros M."/>
            <person name="Krenek A."/>
            <person name="Repkova J."/>
        </authorList>
    </citation>
    <scope>NUCLEOTIDE SEQUENCE [LARGE SCALE GENOMIC DNA]</scope>
    <source>
        <strain evidence="3">cv. Tatra</strain>
        <tissue evidence="2">Young leaves</tissue>
    </source>
</reference>
<gene>
    <name evidence="2" type="ORF">L195_g044277</name>
</gene>